<name>A0A2D0N1U2_FLAN2</name>
<evidence type="ECO:0000259" key="2">
    <source>
        <dbReference type="Pfam" id="PF08327"/>
    </source>
</evidence>
<dbReference type="EMBL" id="PDUD01000039">
    <property type="protein sequence ID" value="PHN02512.1"/>
    <property type="molecule type" value="Genomic_DNA"/>
</dbReference>
<dbReference type="InterPro" id="IPR023393">
    <property type="entry name" value="START-like_dom_sf"/>
</dbReference>
<evidence type="ECO:0000256" key="1">
    <source>
        <dbReference type="ARBA" id="ARBA00006817"/>
    </source>
</evidence>
<evidence type="ECO:0000313" key="4">
    <source>
        <dbReference type="Proteomes" id="UP000223913"/>
    </source>
</evidence>
<dbReference type="Proteomes" id="UP000223913">
    <property type="component" value="Unassembled WGS sequence"/>
</dbReference>
<keyword evidence="4" id="KW-1185">Reference proteome</keyword>
<dbReference type="SUPFAM" id="SSF55961">
    <property type="entry name" value="Bet v1-like"/>
    <property type="match status" value="1"/>
</dbReference>
<dbReference type="Pfam" id="PF08327">
    <property type="entry name" value="AHSA1"/>
    <property type="match status" value="1"/>
</dbReference>
<comment type="caution">
    <text evidence="3">The sequence shown here is derived from an EMBL/GenBank/DDBJ whole genome shotgun (WGS) entry which is preliminary data.</text>
</comment>
<dbReference type="CDD" id="cd07814">
    <property type="entry name" value="SRPBCC_CalC_Aha1-like"/>
    <property type="match status" value="1"/>
</dbReference>
<feature type="domain" description="Activator of Hsp90 ATPase homologue 1/2-like C-terminal" evidence="2">
    <location>
        <begin position="29"/>
        <end position="152"/>
    </location>
</feature>
<comment type="similarity">
    <text evidence="1">Belongs to the AHA1 family.</text>
</comment>
<dbReference type="OrthoDB" id="287565at2"/>
<dbReference type="Gene3D" id="3.30.530.20">
    <property type="match status" value="1"/>
</dbReference>
<protein>
    <submittedName>
        <fullName evidence="3">ATPase</fullName>
    </submittedName>
</protein>
<proteinExistence type="inferred from homology"/>
<evidence type="ECO:0000313" key="3">
    <source>
        <dbReference type="EMBL" id="PHN02512.1"/>
    </source>
</evidence>
<organism evidence="3 4">
    <name type="scientific">Flavilitoribacter nigricans (strain ATCC 23147 / DSM 23189 / NBRC 102662 / NCIMB 1420 / SS-2)</name>
    <name type="common">Lewinella nigricans</name>
    <dbReference type="NCBI Taxonomy" id="1122177"/>
    <lineage>
        <taxon>Bacteria</taxon>
        <taxon>Pseudomonadati</taxon>
        <taxon>Bacteroidota</taxon>
        <taxon>Saprospiria</taxon>
        <taxon>Saprospirales</taxon>
        <taxon>Lewinellaceae</taxon>
        <taxon>Flavilitoribacter</taxon>
    </lineage>
</organism>
<dbReference type="InterPro" id="IPR013538">
    <property type="entry name" value="ASHA1/2-like_C"/>
</dbReference>
<dbReference type="RefSeq" id="WP_099154056.1">
    <property type="nucleotide sequence ID" value="NZ_PDUD01000039.1"/>
</dbReference>
<reference evidence="3 4" key="1">
    <citation type="submission" date="2017-10" db="EMBL/GenBank/DDBJ databases">
        <title>The draft genome sequence of Lewinella nigricans NBRC 102662.</title>
        <authorList>
            <person name="Wang K."/>
        </authorList>
    </citation>
    <scope>NUCLEOTIDE SEQUENCE [LARGE SCALE GENOMIC DNA]</scope>
    <source>
        <strain evidence="3 4">NBRC 102662</strain>
    </source>
</reference>
<gene>
    <name evidence="3" type="ORF">CRP01_31545</name>
</gene>
<sequence>MKADTVNAHSRAEREVKDFVYSFISSGSPEKIFELLPEIESWWSGLYEETISGESGAIGDEFSFLAGGGAHYSKHRLVELVPGQKIVWEVIESNLSFLTKSDEWVGTHIRFDLEPEGSNTRVTFTHQGLTPKFECYGNCSDAWTRYLENLEKKLS</sequence>
<dbReference type="AlphaFoldDB" id="A0A2D0N1U2"/>
<accession>A0A2D0N1U2</accession>